<sequence>MAKRFPFLISISKHPQSTTPKFSVTNQGSGVFFSTAPHQHVQGDDAIEGATNNPDSAVRFTGADDRANPVINLEEGNTKNDEDHEKGVTGFVADAAKQGTENTTEVVENIADKVKETVDTAWDATKDTAQNIRDRTTAEADTNVVDTAEYRSHEDLKGELGDGHDNRMET</sequence>
<keyword evidence="2" id="KW-1185">Reference proteome</keyword>
<dbReference type="Proteomes" id="UP000828941">
    <property type="component" value="Chromosome 7"/>
</dbReference>
<comment type="caution">
    <text evidence="1">The sequence shown here is derived from an EMBL/GenBank/DDBJ whole genome shotgun (WGS) entry which is preliminary data.</text>
</comment>
<reference evidence="1 2" key="1">
    <citation type="journal article" date="2022" name="DNA Res.">
        <title>Chromosomal-level genome assembly of the orchid tree Bauhinia variegata (Leguminosae; Cercidoideae) supports the allotetraploid origin hypothesis of Bauhinia.</title>
        <authorList>
            <person name="Zhong Y."/>
            <person name="Chen Y."/>
            <person name="Zheng D."/>
            <person name="Pang J."/>
            <person name="Liu Y."/>
            <person name="Luo S."/>
            <person name="Meng S."/>
            <person name="Qian L."/>
            <person name="Wei D."/>
            <person name="Dai S."/>
            <person name="Zhou R."/>
        </authorList>
    </citation>
    <scope>NUCLEOTIDE SEQUENCE [LARGE SCALE GENOMIC DNA]</scope>
    <source>
        <strain evidence="1">BV-YZ2020</strain>
    </source>
</reference>
<proteinExistence type="predicted"/>
<evidence type="ECO:0000313" key="2">
    <source>
        <dbReference type="Proteomes" id="UP000828941"/>
    </source>
</evidence>
<name>A0ACB9NBX3_BAUVA</name>
<accession>A0ACB9NBX3</accession>
<gene>
    <name evidence="1" type="ORF">L6164_018432</name>
</gene>
<dbReference type="EMBL" id="CM039432">
    <property type="protein sequence ID" value="KAI4333652.1"/>
    <property type="molecule type" value="Genomic_DNA"/>
</dbReference>
<organism evidence="1 2">
    <name type="scientific">Bauhinia variegata</name>
    <name type="common">Purple orchid tree</name>
    <name type="synonym">Phanera variegata</name>
    <dbReference type="NCBI Taxonomy" id="167791"/>
    <lineage>
        <taxon>Eukaryota</taxon>
        <taxon>Viridiplantae</taxon>
        <taxon>Streptophyta</taxon>
        <taxon>Embryophyta</taxon>
        <taxon>Tracheophyta</taxon>
        <taxon>Spermatophyta</taxon>
        <taxon>Magnoliopsida</taxon>
        <taxon>eudicotyledons</taxon>
        <taxon>Gunneridae</taxon>
        <taxon>Pentapetalae</taxon>
        <taxon>rosids</taxon>
        <taxon>fabids</taxon>
        <taxon>Fabales</taxon>
        <taxon>Fabaceae</taxon>
        <taxon>Cercidoideae</taxon>
        <taxon>Cercideae</taxon>
        <taxon>Bauhiniinae</taxon>
        <taxon>Bauhinia</taxon>
    </lineage>
</organism>
<evidence type="ECO:0000313" key="1">
    <source>
        <dbReference type="EMBL" id="KAI4333652.1"/>
    </source>
</evidence>
<protein>
    <submittedName>
        <fullName evidence="1">Uncharacterized protein</fullName>
    </submittedName>
</protein>